<dbReference type="SMART" id="SM00260">
    <property type="entry name" value="CheW"/>
    <property type="match status" value="1"/>
</dbReference>
<dbReference type="AlphaFoldDB" id="A0A3B0YAI6"/>
<name>A0A3B0YAI6_9ZZZZ</name>
<dbReference type="Gene3D" id="2.30.30.40">
    <property type="entry name" value="SH3 Domains"/>
    <property type="match status" value="1"/>
</dbReference>
<dbReference type="SUPFAM" id="SSF50341">
    <property type="entry name" value="CheW-like"/>
    <property type="match status" value="1"/>
</dbReference>
<dbReference type="EMBL" id="UOFJ01000673">
    <property type="protein sequence ID" value="VAW72567.1"/>
    <property type="molecule type" value="Genomic_DNA"/>
</dbReference>
<dbReference type="InterPro" id="IPR036061">
    <property type="entry name" value="CheW-like_dom_sf"/>
</dbReference>
<dbReference type="InterPro" id="IPR039315">
    <property type="entry name" value="CheW"/>
</dbReference>
<reference evidence="5" key="1">
    <citation type="submission" date="2018-06" db="EMBL/GenBank/DDBJ databases">
        <authorList>
            <person name="Zhirakovskaya E."/>
        </authorList>
    </citation>
    <scope>NUCLEOTIDE SEQUENCE</scope>
</reference>
<evidence type="ECO:0000259" key="4">
    <source>
        <dbReference type="PROSITE" id="PS50851"/>
    </source>
</evidence>
<dbReference type="Pfam" id="PF01584">
    <property type="entry name" value="CheW"/>
    <property type="match status" value="1"/>
</dbReference>
<sequence>MSQAAENLTQSESDKEFKELLTFFLAGEEYGVEILRVQEIKGWDSVTNIPNTPNYIRGVINIRGSIVPIIDMRLRFNLQIKEYDATTVVIVLNVLNSGNANRTMGVVVDAVSDVYNVPIDDVKPSPDFGTAVDTEFVTGLATIDEKMIIVLNIDHMLNAAELAVVDKISE</sequence>
<gene>
    <name evidence="5" type="ORF">MNBD_GAMMA10-886</name>
</gene>
<proteinExistence type="predicted"/>
<dbReference type="PANTHER" id="PTHR22617:SF45">
    <property type="entry name" value="CHEMOTAXIS PROTEIN CHEW"/>
    <property type="match status" value="1"/>
</dbReference>
<protein>
    <recommendedName>
        <fullName evidence="2">Chemotaxis protein CheW</fullName>
    </recommendedName>
</protein>
<keyword evidence="3" id="KW-0963">Cytoplasm</keyword>
<dbReference type="PROSITE" id="PS50851">
    <property type="entry name" value="CHEW"/>
    <property type="match status" value="1"/>
</dbReference>
<evidence type="ECO:0000256" key="2">
    <source>
        <dbReference type="ARBA" id="ARBA00021483"/>
    </source>
</evidence>
<dbReference type="GO" id="GO:0005829">
    <property type="term" value="C:cytosol"/>
    <property type="evidence" value="ECO:0007669"/>
    <property type="project" value="TreeGrafter"/>
</dbReference>
<dbReference type="GO" id="GO:0006935">
    <property type="term" value="P:chemotaxis"/>
    <property type="evidence" value="ECO:0007669"/>
    <property type="project" value="InterPro"/>
</dbReference>
<dbReference type="Gene3D" id="2.40.50.180">
    <property type="entry name" value="CheA-289, Domain 4"/>
    <property type="match status" value="1"/>
</dbReference>
<evidence type="ECO:0000256" key="3">
    <source>
        <dbReference type="ARBA" id="ARBA00022490"/>
    </source>
</evidence>
<comment type="subcellular location">
    <subcellularLocation>
        <location evidence="1">Cytoplasm</location>
    </subcellularLocation>
</comment>
<feature type="domain" description="CheW-like" evidence="4">
    <location>
        <begin position="17"/>
        <end position="162"/>
    </location>
</feature>
<dbReference type="CDD" id="cd00732">
    <property type="entry name" value="CheW"/>
    <property type="match status" value="1"/>
</dbReference>
<evidence type="ECO:0000313" key="5">
    <source>
        <dbReference type="EMBL" id="VAW72567.1"/>
    </source>
</evidence>
<organism evidence="5">
    <name type="scientific">hydrothermal vent metagenome</name>
    <dbReference type="NCBI Taxonomy" id="652676"/>
    <lineage>
        <taxon>unclassified sequences</taxon>
        <taxon>metagenomes</taxon>
        <taxon>ecological metagenomes</taxon>
    </lineage>
</organism>
<evidence type="ECO:0000256" key="1">
    <source>
        <dbReference type="ARBA" id="ARBA00004496"/>
    </source>
</evidence>
<dbReference type="PANTHER" id="PTHR22617">
    <property type="entry name" value="CHEMOTAXIS SENSOR HISTIDINE KINASE-RELATED"/>
    <property type="match status" value="1"/>
</dbReference>
<dbReference type="GO" id="GO:0007165">
    <property type="term" value="P:signal transduction"/>
    <property type="evidence" value="ECO:0007669"/>
    <property type="project" value="InterPro"/>
</dbReference>
<accession>A0A3B0YAI6</accession>
<dbReference type="InterPro" id="IPR002545">
    <property type="entry name" value="CheW-lke_dom"/>
</dbReference>